<gene>
    <name evidence="3" type="ORF">J2S55_006418</name>
</gene>
<feature type="compositionally biased region" description="Pro residues" evidence="1">
    <location>
        <begin position="595"/>
        <end position="615"/>
    </location>
</feature>
<sequence>MFSQALAHRRGALQLAFQSAAELMAQRIRQLGGQAHVPSFSTSVSVMATTPAPFSGIDVAAMDRLVADLQRAGQELPEAGRRLSAELSALCLPAPSGRQVADAGVWAEEQARDLRRRLVTIRRQHDFGAASQATAGFGLFGGHAPDPVGIGQLTAAAGSGDVVALKALLDLQRAGKDATLAARLNAWWRQLDPAAQDRLIAVSPALVGGLNGLPATVRDQANRRHLADQKTATSTELERLRKSWAEVDRLIKGLELSRIGGLTGRATGVTAELERLLGSSADTEEAIEALELKMRQIAAVEKGLALGGQNGRPPALLLQLELGGPGKTAISFGDPDEADNLVAYVPGTGTTLEGFAGDANRAAVIWDQSHKFQPDKKIASIAWLGYEAPQWGATLSLTRTVANMNAAQEGAPMLAGFADGLRAAHRAASDARFTVLGHSYGSTVTGLAAQQRPGAFADQVIFVGSPGVGAVKAGDLGVGSVWVGEAPNDPVGDVGSVPLQLTGTLNDHAPYLPEVSGPLGIDPSAAEFGARQFHVEDTGDPAYTFKAHSSYWDPASVSLKNIARLVNGQFVNLDPFPKPEATRPLPAALSSVSPQPAPSGSPSSHPLPSPMPVGE</sequence>
<accession>A0ABT9RD31</accession>
<dbReference type="SUPFAM" id="SSF53474">
    <property type="entry name" value="alpha/beta-Hydrolases"/>
    <property type="match status" value="1"/>
</dbReference>
<dbReference type="RefSeq" id="WP_306868496.1">
    <property type="nucleotide sequence ID" value="NZ_JAUSRB010000002.1"/>
</dbReference>
<evidence type="ECO:0000259" key="2">
    <source>
        <dbReference type="Pfam" id="PF06259"/>
    </source>
</evidence>
<evidence type="ECO:0000256" key="1">
    <source>
        <dbReference type="SAM" id="MobiDB-lite"/>
    </source>
</evidence>
<dbReference type="InterPro" id="IPR010427">
    <property type="entry name" value="DUF1023"/>
</dbReference>
<organism evidence="3 4">
    <name type="scientific">Streptosporangium brasiliense</name>
    <dbReference type="NCBI Taxonomy" id="47480"/>
    <lineage>
        <taxon>Bacteria</taxon>
        <taxon>Bacillati</taxon>
        <taxon>Actinomycetota</taxon>
        <taxon>Actinomycetes</taxon>
        <taxon>Streptosporangiales</taxon>
        <taxon>Streptosporangiaceae</taxon>
        <taxon>Streptosporangium</taxon>
    </lineage>
</organism>
<dbReference type="Pfam" id="PF06259">
    <property type="entry name" value="Abhydrolase_8"/>
    <property type="match status" value="1"/>
</dbReference>
<feature type="region of interest" description="Disordered" evidence="1">
    <location>
        <begin position="577"/>
        <end position="615"/>
    </location>
</feature>
<comment type="caution">
    <text evidence="3">The sequence shown here is derived from an EMBL/GenBank/DDBJ whole genome shotgun (WGS) entry which is preliminary data.</text>
</comment>
<proteinExistence type="predicted"/>
<dbReference type="Proteomes" id="UP001230426">
    <property type="component" value="Unassembled WGS sequence"/>
</dbReference>
<dbReference type="InterPro" id="IPR029058">
    <property type="entry name" value="AB_hydrolase_fold"/>
</dbReference>
<dbReference type="EMBL" id="JAUSRB010000002">
    <property type="protein sequence ID" value="MDP9867152.1"/>
    <property type="molecule type" value="Genomic_DNA"/>
</dbReference>
<protein>
    <submittedName>
        <fullName evidence="3">Pimeloyl-ACP methyl ester carboxylesterase</fullName>
    </submittedName>
</protein>
<evidence type="ECO:0000313" key="3">
    <source>
        <dbReference type="EMBL" id="MDP9867152.1"/>
    </source>
</evidence>
<reference evidence="3 4" key="1">
    <citation type="submission" date="2023-07" db="EMBL/GenBank/DDBJ databases">
        <title>Sequencing the genomes of 1000 actinobacteria strains.</title>
        <authorList>
            <person name="Klenk H.-P."/>
        </authorList>
    </citation>
    <scope>NUCLEOTIDE SEQUENCE [LARGE SCALE GENOMIC DNA]</scope>
    <source>
        <strain evidence="3 4">DSM 44109</strain>
    </source>
</reference>
<keyword evidence="4" id="KW-1185">Reference proteome</keyword>
<feature type="domain" description="DUF1023" evidence="2">
    <location>
        <begin position="326"/>
        <end position="495"/>
    </location>
</feature>
<evidence type="ECO:0000313" key="4">
    <source>
        <dbReference type="Proteomes" id="UP001230426"/>
    </source>
</evidence>
<name>A0ABT9RD31_9ACTN</name>